<accession>A0ABW8RFS0</accession>
<sequence>MKRNGKLFLYMISILSVILGVIGNRTTEAKSGLDFFRAEPSIEAGKELFLNADMGDVSAHSVNVKNNAGGSLSIFPEGTGDLTKISAVLQADDILLTDWSFYAREHVTGMESVQEVKAYARKLQEKFPDWEWSVTNTSQKWEVTAVSPTKHHKEMLQMMATHTKQPVNAYIVYSVSGKEWNEADEAYFTSDVLKNRLSDIFRGKPTVFSCMMGVFNDKIDTALPVVVNNVLSSFDAKEIEALKEETFMSVSAMSPMFSGFIDQRKNNMNLQIGVRSEGLGARTTVVVGTPIITIEY</sequence>
<evidence type="ECO:0000256" key="1">
    <source>
        <dbReference type="SAM" id="Phobius"/>
    </source>
</evidence>
<dbReference type="Gene3D" id="3.30.2030.10">
    <property type="entry name" value="YwmB-like"/>
    <property type="match status" value="1"/>
</dbReference>
<dbReference type="Proteomes" id="UP001623041">
    <property type="component" value="Unassembled WGS sequence"/>
</dbReference>
<dbReference type="RefSeq" id="WP_406580145.1">
    <property type="nucleotide sequence ID" value="NZ_JBJHQH010000005.1"/>
</dbReference>
<keyword evidence="1" id="KW-0812">Transmembrane</keyword>
<dbReference type="InterPro" id="IPR014794">
    <property type="entry name" value="DUF1779"/>
</dbReference>
<keyword evidence="1" id="KW-0472">Membrane</keyword>
<dbReference type="InterPro" id="IPR036209">
    <property type="entry name" value="YwmB-like_sf"/>
</dbReference>
<organism evidence="2 3">
    <name type="scientific">Bacillus salipaludis</name>
    <dbReference type="NCBI Taxonomy" id="2547811"/>
    <lineage>
        <taxon>Bacteria</taxon>
        <taxon>Bacillati</taxon>
        <taxon>Bacillota</taxon>
        <taxon>Bacilli</taxon>
        <taxon>Bacillales</taxon>
        <taxon>Bacillaceae</taxon>
        <taxon>Bacillus</taxon>
    </lineage>
</organism>
<evidence type="ECO:0000313" key="3">
    <source>
        <dbReference type="Proteomes" id="UP001623041"/>
    </source>
</evidence>
<reference evidence="2 3" key="1">
    <citation type="submission" date="2024-11" db="EMBL/GenBank/DDBJ databases">
        <authorList>
            <person name="Lucas J.A."/>
        </authorList>
    </citation>
    <scope>NUCLEOTIDE SEQUENCE [LARGE SCALE GENOMIC DNA]</scope>
    <source>
        <strain evidence="2 3">Z 5.4</strain>
    </source>
</reference>
<dbReference type="SUPFAM" id="SSF143842">
    <property type="entry name" value="YwmB-like"/>
    <property type="match status" value="1"/>
</dbReference>
<evidence type="ECO:0000313" key="2">
    <source>
        <dbReference type="EMBL" id="MFK9091497.1"/>
    </source>
</evidence>
<gene>
    <name evidence="2" type="ORF">ACJEBI_08390</name>
</gene>
<keyword evidence="3" id="KW-1185">Reference proteome</keyword>
<dbReference type="EMBL" id="JBJHQH010000005">
    <property type="protein sequence ID" value="MFK9091497.1"/>
    <property type="molecule type" value="Genomic_DNA"/>
</dbReference>
<name>A0ABW8RFS0_9BACI</name>
<dbReference type="Pfam" id="PF08680">
    <property type="entry name" value="DUF1779"/>
    <property type="match status" value="1"/>
</dbReference>
<feature type="transmembrane region" description="Helical" evidence="1">
    <location>
        <begin position="7"/>
        <end position="23"/>
    </location>
</feature>
<proteinExistence type="predicted"/>
<comment type="caution">
    <text evidence="2">The sequence shown here is derived from an EMBL/GenBank/DDBJ whole genome shotgun (WGS) entry which is preliminary data.</text>
</comment>
<dbReference type="Gene3D" id="3.30.360.40">
    <property type="entry name" value="YwmB-like"/>
    <property type="match status" value="1"/>
</dbReference>
<keyword evidence="1" id="KW-1133">Transmembrane helix</keyword>
<protein>
    <submittedName>
        <fullName evidence="2">YwmB family TATA-box binding protein</fullName>
    </submittedName>
</protein>